<comment type="caution">
    <text evidence="2">The sequence shown here is derived from an EMBL/GenBank/DDBJ whole genome shotgun (WGS) entry which is preliminary data.</text>
</comment>
<evidence type="ECO:0000313" key="3">
    <source>
        <dbReference type="Proteomes" id="UP000295285"/>
    </source>
</evidence>
<organism evidence="2 3">
    <name type="scientific">Bacillus thuringiensis</name>
    <dbReference type="NCBI Taxonomy" id="1428"/>
    <lineage>
        <taxon>Bacteria</taxon>
        <taxon>Bacillati</taxon>
        <taxon>Bacillota</taxon>
        <taxon>Bacilli</taxon>
        <taxon>Bacillales</taxon>
        <taxon>Bacillaceae</taxon>
        <taxon>Bacillus</taxon>
        <taxon>Bacillus cereus group</taxon>
    </lineage>
</organism>
<protein>
    <submittedName>
        <fullName evidence="2">Uncharacterized protein</fullName>
    </submittedName>
</protein>
<proteinExistence type="predicted"/>
<accession>A0A4R4B0S5</accession>
<evidence type="ECO:0000313" key="2">
    <source>
        <dbReference type="EMBL" id="TCW47095.1"/>
    </source>
</evidence>
<keyword evidence="1" id="KW-0472">Membrane</keyword>
<name>A0A4R4B0S5_BACTU</name>
<feature type="transmembrane region" description="Helical" evidence="1">
    <location>
        <begin position="33"/>
        <end position="54"/>
    </location>
</feature>
<feature type="transmembrane region" description="Helical" evidence="1">
    <location>
        <begin position="7"/>
        <end position="27"/>
    </location>
</feature>
<keyword evidence="1" id="KW-0812">Transmembrane</keyword>
<dbReference type="Proteomes" id="UP000295285">
    <property type="component" value="Unassembled WGS sequence"/>
</dbReference>
<evidence type="ECO:0000256" key="1">
    <source>
        <dbReference type="SAM" id="Phobius"/>
    </source>
</evidence>
<gene>
    <name evidence="2" type="ORF">EC910_12516</name>
</gene>
<reference evidence="2 3" key="1">
    <citation type="submission" date="2019-03" db="EMBL/GenBank/DDBJ databases">
        <title>Above-ground endophytic microbial communities from plants in different locations in the United States.</title>
        <authorList>
            <person name="Frank C."/>
        </authorList>
    </citation>
    <scope>NUCLEOTIDE SEQUENCE [LARGE SCALE GENOMIC DNA]</scope>
    <source>
        <strain evidence="2 3">LP_2_YM</strain>
    </source>
</reference>
<keyword evidence="1" id="KW-1133">Transmembrane helix</keyword>
<dbReference type="EMBL" id="SMDG01000025">
    <property type="protein sequence ID" value="TCW47095.1"/>
    <property type="molecule type" value="Genomic_DNA"/>
</dbReference>
<dbReference type="AlphaFoldDB" id="A0A4R4B0S5"/>
<sequence length="59" mass="7055">MKKQSQYMHHLIISIISLLAILFLFFGNYKSTIFKYSLIFICLINIIINFLSYYKKSNN</sequence>